<dbReference type="EMBL" id="CAJOBP010002462">
    <property type="protein sequence ID" value="CAF4355962.1"/>
    <property type="molecule type" value="Genomic_DNA"/>
</dbReference>
<evidence type="ECO:0000313" key="2">
    <source>
        <dbReference type="EMBL" id="CAF3655317.1"/>
    </source>
</evidence>
<dbReference type="Gene3D" id="3.90.228.10">
    <property type="match status" value="1"/>
</dbReference>
<organism evidence="1 5">
    <name type="scientific">Rotaria socialis</name>
    <dbReference type="NCBI Taxonomy" id="392032"/>
    <lineage>
        <taxon>Eukaryota</taxon>
        <taxon>Metazoa</taxon>
        <taxon>Spiralia</taxon>
        <taxon>Gnathifera</taxon>
        <taxon>Rotifera</taxon>
        <taxon>Eurotatoria</taxon>
        <taxon>Bdelloidea</taxon>
        <taxon>Philodinida</taxon>
        <taxon>Philodinidae</taxon>
        <taxon>Rotaria</taxon>
    </lineage>
</organism>
<name>A0A817SXT6_9BILA</name>
<evidence type="ECO:0000313" key="6">
    <source>
        <dbReference type="Proteomes" id="UP000663873"/>
    </source>
</evidence>
<dbReference type="Proteomes" id="UP000663873">
    <property type="component" value="Unassembled WGS sequence"/>
</dbReference>
<gene>
    <name evidence="4" type="ORF">HFQ381_LOCUS27839</name>
    <name evidence="2" type="ORF">LUA448_LOCUS33204</name>
    <name evidence="1" type="ORF">TIS948_LOCUS18695</name>
    <name evidence="3" type="ORF">UJA718_LOCUS16114</name>
</gene>
<dbReference type="OrthoDB" id="428577at2759"/>
<dbReference type="Proteomes" id="UP000663833">
    <property type="component" value="Unassembled WGS sequence"/>
</dbReference>
<accession>A0A817SXT6</accession>
<dbReference type="AlphaFoldDB" id="A0A817SXT6"/>
<dbReference type="EMBL" id="CAJNXB010003294">
    <property type="protein sequence ID" value="CAF3304907.1"/>
    <property type="molecule type" value="Genomic_DNA"/>
</dbReference>
<evidence type="ECO:0000313" key="4">
    <source>
        <dbReference type="EMBL" id="CAF4501970.1"/>
    </source>
</evidence>
<reference evidence="1" key="1">
    <citation type="submission" date="2021-02" db="EMBL/GenBank/DDBJ databases">
        <authorList>
            <person name="Nowell W R."/>
        </authorList>
    </citation>
    <scope>NUCLEOTIDE SEQUENCE</scope>
</reference>
<evidence type="ECO:0000313" key="1">
    <source>
        <dbReference type="EMBL" id="CAF3304907.1"/>
    </source>
</evidence>
<dbReference type="EMBL" id="CAJOBO010003740">
    <property type="protein sequence ID" value="CAF4501970.1"/>
    <property type="molecule type" value="Genomic_DNA"/>
</dbReference>
<evidence type="ECO:0000313" key="5">
    <source>
        <dbReference type="Proteomes" id="UP000663825"/>
    </source>
</evidence>
<evidence type="ECO:0000313" key="3">
    <source>
        <dbReference type="EMBL" id="CAF4355962.1"/>
    </source>
</evidence>
<dbReference type="PANTHER" id="PTHR36649">
    <property type="entry name" value="UBIQUITIN-LIKE DOMAIN-CONTAINING PROTEIN"/>
    <property type="match status" value="1"/>
</dbReference>
<sequence>MAIHNEGYEYSSNKLSRNQRHSFAAEFIRDELKLDDSVFSHQDDCYYLNNHCHIENRGGHRYIRPSNCSKFILKQGKHLFSDYTWSYSYHGTASENVKNIITYGLKIPGHTAGSMKVSVQHGSIYGAGIYSTKIPLYAQLYAPCIPWRGKYVQTIFMLRLNANKTQTVNAEGHYTAYMKGRTDIHLLYGGKIDYNEIQFMTPEDSAVVLHALLVKVHDSDPDSAGGEYDKVAQILDGKITN</sequence>
<proteinExistence type="predicted"/>
<dbReference type="Proteomes" id="UP000663851">
    <property type="component" value="Unassembled WGS sequence"/>
</dbReference>
<keyword evidence="6" id="KW-1185">Reference proteome</keyword>
<protein>
    <submittedName>
        <fullName evidence="1">Uncharacterized protein</fullName>
    </submittedName>
</protein>
<dbReference type="Proteomes" id="UP000663825">
    <property type="component" value="Unassembled WGS sequence"/>
</dbReference>
<dbReference type="PANTHER" id="PTHR36649:SF28">
    <property type="entry name" value="UBIQUITIN-LIKE DOMAIN-CONTAINING PROTEIN"/>
    <property type="match status" value="1"/>
</dbReference>
<comment type="caution">
    <text evidence="1">The sequence shown here is derived from an EMBL/GenBank/DDBJ whole genome shotgun (WGS) entry which is preliminary data.</text>
</comment>
<dbReference type="EMBL" id="CAJNYD010005009">
    <property type="protein sequence ID" value="CAF3655317.1"/>
    <property type="molecule type" value="Genomic_DNA"/>
</dbReference>
<dbReference type="SUPFAM" id="SSF56399">
    <property type="entry name" value="ADP-ribosylation"/>
    <property type="match status" value="1"/>
</dbReference>